<name>A0ACA9K970_9GLOM</name>
<evidence type="ECO:0000313" key="1">
    <source>
        <dbReference type="EMBL" id="CAG8460134.1"/>
    </source>
</evidence>
<proteinExistence type="predicted"/>
<organism evidence="1 2">
    <name type="scientific">Scutellospora calospora</name>
    <dbReference type="NCBI Taxonomy" id="85575"/>
    <lineage>
        <taxon>Eukaryota</taxon>
        <taxon>Fungi</taxon>
        <taxon>Fungi incertae sedis</taxon>
        <taxon>Mucoromycota</taxon>
        <taxon>Glomeromycotina</taxon>
        <taxon>Glomeromycetes</taxon>
        <taxon>Diversisporales</taxon>
        <taxon>Gigasporaceae</taxon>
        <taxon>Scutellospora</taxon>
    </lineage>
</organism>
<comment type="caution">
    <text evidence="1">The sequence shown here is derived from an EMBL/GenBank/DDBJ whole genome shotgun (WGS) entry which is preliminary data.</text>
</comment>
<protein>
    <submittedName>
        <fullName evidence="1">3314_t:CDS:1</fullName>
    </submittedName>
</protein>
<dbReference type="EMBL" id="CAJVPM010001124">
    <property type="protein sequence ID" value="CAG8460134.1"/>
    <property type="molecule type" value="Genomic_DNA"/>
</dbReference>
<keyword evidence="2" id="KW-1185">Reference proteome</keyword>
<gene>
    <name evidence="1" type="ORF">SCALOS_LOCUS1575</name>
</gene>
<reference evidence="1" key="1">
    <citation type="submission" date="2021-06" db="EMBL/GenBank/DDBJ databases">
        <authorList>
            <person name="Kallberg Y."/>
            <person name="Tangrot J."/>
            <person name="Rosling A."/>
        </authorList>
    </citation>
    <scope>NUCLEOTIDE SEQUENCE</scope>
    <source>
        <strain evidence="1">AU212A</strain>
    </source>
</reference>
<evidence type="ECO:0000313" key="2">
    <source>
        <dbReference type="Proteomes" id="UP000789860"/>
    </source>
</evidence>
<accession>A0ACA9K970</accession>
<dbReference type="Proteomes" id="UP000789860">
    <property type="component" value="Unassembled WGS sequence"/>
</dbReference>
<sequence length="120" mass="14734">MSELSLLLIEIFMMICEKYLYKYSYDLFNLMMTNRKNCNLIIPVLYKFMKHNLKTVECYLKLLYKELPENDQNYIDMYVSEKEYEFDDDHVEVKKLVWNKGKNMFNYSSMIKLIDAYHIF</sequence>